<dbReference type="AlphaFoldDB" id="A0A645DWZ7"/>
<dbReference type="EMBL" id="VSSQ01040413">
    <property type="protein sequence ID" value="MPM93648.1"/>
    <property type="molecule type" value="Genomic_DNA"/>
</dbReference>
<gene>
    <name evidence="1" type="ORF">SDC9_140788</name>
</gene>
<organism evidence="1">
    <name type="scientific">bioreactor metagenome</name>
    <dbReference type="NCBI Taxonomy" id="1076179"/>
    <lineage>
        <taxon>unclassified sequences</taxon>
        <taxon>metagenomes</taxon>
        <taxon>ecological metagenomes</taxon>
    </lineage>
</organism>
<comment type="caution">
    <text evidence="1">The sequence shown here is derived from an EMBL/GenBank/DDBJ whole genome shotgun (WGS) entry which is preliminary data.</text>
</comment>
<dbReference type="Gene3D" id="3.90.550.10">
    <property type="entry name" value="Spore Coat Polysaccharide Biosynthesis Protein SpsA, Chain A"/>
    <property type="match status" value="1"/>
</dbReference>
<proteinExistence type="predicted"/>
<evidence type="ECO:0000313" key="1">
    <source>
        <dbReference type="EMBL" id="MPM93648.1"/>
    </source>
</evidence>
<accession>A0A645DWZ7</accession>
<sequence>MLQHGQASVRVLSSPDRWYGVTYREDKPEVQLALNALTDAGAYPNKMLLD</sequence>
<name>A0A645DWZ7_9ZZZZ</name>
<dbReference type="InterPro" id="IPR029044">
    <property type="entry name" value="Nucleotide-diphossugar_trans"/>
</dbReference>
<evidence type="ECO:0008006" key="2">
    <source>
        <dbReference type="Google" id="ProtNLM"/>
    </source>
</evidence>
<protein>
    <recommendedName>
        <fullName evidence="2">Nucleotidyl transferase domain-containing protein</fullName>
    </recommendedName>
</protein>
<reference evidence="1" key="1">
    <citation type="submission" date="2019-08" db="EMBL/GenBank/DDBJ databases">
        <authorList>
            <person name="Kucharzyk K."/>
            <person name="Murdoch R.W."/>
            <person name="Higgins S."/>
            <person name="Loffler F."/>
        </authorList>
    </citation>
    <scope>NUCLEOTIDE SEQUENCE</scope>
</reference>